<dbReference type="InterPro" id="IPR000281">
    <property type="entry name" value="HTH_RpiR"/>
</dbReference>
<organism evidence="6 7">
    <name type="scientific">Youngiibacter multivorans</name>
    <dbReference type="NCBI Taxonomy" id="937251"/>
    <lineage>
        <taxon>Bacteria</taxon>
        <taxon>Bacillati</taxon>
        <taxon>Bacillota</taxon>
        <taxon>Clostridia</taxon>
        <taxon>Eubacteriales</taxon>
        <taxon>Clostridiaceae</taxon>
        <taxon>Youngiibacter</taxon>
    </lineage>
</organism>
<dbReference type="InterPro" id="IPR035472">
    <property type="entry name" value="RpiR-like_SIS"/>
</dbReference>
<name>A0ABS4G5L4_9CLOT</name>
<dbReference type="SUPFAM" id="SSF46689">
    <property type="entry name" value="Homeodomain-like"/>
    <property type="match status" value="1"/>
</dbReference>
<feature type="domain" description="HTH rpiR-type" evidence="4">
    <location>
        <begin position="1"/>
        <end position="77"/>
    </location>
</feature>
<keyword evidence="3" id="KW-0804">Transcription</keyword>
<dbReference type="PROSITE" id="PS51464">
    <property type="entry name" value="SIS"/>
    <property type="match status" value="1"/>
</dbReference>
<evidence type="ECO:0000256" key="3">
    <source>
        <dbReference type="ARBA" id="ARBA00023163"/>
    </source>
</evidence>
<dbReference type="InterPro" id="IPR001347">
    <property type="entry name" value="SIS_dom"/>
</dbReference>
<dbReference type="InterPro" id="IPR046348">
    <property type="entry name" value="SIS_dom_sf"/>
</dbReference>
<evidence type="ECO:0000259" key="5">
    <source>
        <dbReference type="PROSITE" id="PS51464"/>
    </source>
</evidence>
<dbReference type="CDD" id="cd05013">
    <property type="entry name" value="SIS_RpiR"/>
    <property type="match status" value="1"/>
</dbReference>
<accession>A0ABS4G5L4</accession>
<keyword evidence="1" id="KW-0805">Transcription regulation</keyword>
<dbReference type="InterPro" id="IPR047640">
    <property type="entry name" value="RpiR-like"/>
</dbReference>
<protein>
    <submittedName>
        <fullName evidence="6">DNA-binding MurR/RpiR family transcriptional regulator</fullName>
    </submittedName>
</protein>
<dbReference type="EMBL" id="JAGGKC010000020">
    <property type="protein sequence ID" value="MBP1919855.1"/>
    <property type="molecule type" value="Genomic_DNA"/>
</dbReference>
<dbReference type="SUPFAM" id="SSF53697">
    <property type="entry name" value="SIS domain"/>
    <property type="match status" value="1"/>
</dbReference>
<keyword evidence="7" id="KW-1185">Reference proteome</keyword>
<dbReference type="PANTHER" id="PTHR30514:SF1">
    <property type="entry name" value="HTH-TYPE TRANSCRIPTIONAL REGULATOR HEXR-RELATED"/>
    <property type="match status" value="1"/>
</dbReference>
<reference evidence="6 7" key="1">
    <citation type="submission" date="2021-03" db="EMBL/GenBank/DDBJ databases">
        <title>Genomic Encyclopedia of Type Strains, Phase IV (KMG-IV): sequencing the most valuable type-strain genomes for metagenomic binning, comparative biology and taxonomic classification.</title>
        <authorList>
            <person name="Goeker M."/>
        </authorList>
    </citation>
    <scope>NUCLEOTIDE SEQUENCE [LARGE SCALE GENOMIC DNA]</scope>
    <source>
        <strain evidence="6 7">DSM 6139</strain>
    </source>
</reference>
<keyword evidence="2 6" id="KW-0238">DNA-binding</keyword>
<proteinExistence type="predicted"/>
<dbReference type="PROSITE" id="PS51071">
    <property type="entry name" value="HTH_RPIR"/>
    <property type="match status" value="1"/>
</dbReference>
<dbReference type="Gene3D" id="3.40.50.10490">
    <property type="entry name" value="Glucose-6-phosphate isomerase like protein, domain 1"/>
    <property type="match status" value="1"/>
</dbReference>
<evidence type="ECO:0000259" key="4">
    <source>
        <dbReference type="PROSITE" id="PS51071"/>
    </source>
</evidence>
<dbReference type="Gene3D" id="1.10.10.10">
    <property type="entry name" value="Winged helix-like DNA-binding domain superfamily/Winged helix DNA-binding domain"/>
    <property type="match status" value="1"/>
</dbReference>
<dbReference type="RefSeq" id="WP_209460038.1">
    <property type="nucleotide sequence ID" value="NZ_JAGGKC010000020.1"/>
</dbReference>
<dbReference type="GO" id="GO:0003677">
    <property type="term" value="F:DNA binding"/>
    <property type="evidence" value="ECO:0007669"/>
    <property type="project" value="UniProtKB-KW"/>
</dbReference>
<evidence type="ECO:0000256" key="1">
    <source>
        <dbReference type="ARBA" id="ARBA00023015"/>
    </source>
</evidence>
<sequence>MAGFLRIEQMRAGFSKSEEKIADYILENESKIPKFNVKEFADSVGTSTASIVRFAKKLGYQSFVEFRLGFLEYLKESESGTTVYEAVEKSDSMDEIIDKISSGNSKAILDTAGSLNAEMVARAVDAIIKSERVYFFGVGQSALVAEDFQLKLMRIGKDSIFYKDTHSQLASSVHLKKGDLAIGISNSGSSMEVFKALEKAKSKGATIISITKLGRNPISQLADMDFHTIAEEKNYRTGAIVSRMAQLTIVDILFIGVARMSFDEVRDDIKETRSMVEDLKLRIT</sequence>
<dbReference type="PANTHER" id="PTHR30514">
    <property type="entry name" value="GLUCOKINASE"/>
    <property type="match status" value="1"/>
</dbReference>
<dbReference type="Pfam" id="PF01380">
    <property type="entry name" value="SIS"/>
    <property type="match status" value="1"/>
</dbReference>
<dbReference type="Proteomes" id="UP001519271">
    <property type="component" value="Unassembled WGS sequence"/>
</dbReference>
<comment type="caution">
    <text evidence="6">The sequence shown here is derived from an EMBL/GenBank/DDBJ whole genome shotgun (WGS) entry which is preliminary data.</text>
</comment>
<feature type="domain" description="SIS" evidence="5">
    <location>
        <begin position="123"/>
        <end position="263"/>
    </location>
</feature>
<evidence type="ECO:0000313" key="6">
    <source>
        <dbReference type="EMBL" id="MBP1919855.1"/>
    </source>
</evidence>
<dbReference type="InterPro" id="IPR036388">
    <property type="entry name" value="WH-like_DNA-bd_sf"/>
</dbReference>
<evidence type="ECO:0000256" key="2">
    <source>
        <dbReference type="ARBA" id="ARBA00023125"/>
    </source>
</evidence>
<dbReference type="InterPro" id="IPR009057">
    <property type="entry name" value="Homeodomain-like_sf"/>
</dbReference>
<gene>
    <name evidence="6" type="ORF">J2Z34_002351</name>
</gene>
<dbReference type="Pfam" id="PF01418">
    <property type="entry name" value="HTH_6"/>
    <property type="match status" value="1"/>
</dbReference>
<evidence type="ECO:0000313" key="7">
    <source>
        <dbReference type="Proteomes" id="UP001519271"/>
    </source>
</evidence>